<gene>
    <name evidence="1" type="ORF">AKJ39_00950</name>
</gene>
<dbReference type="EMBL" id="LHXT01000007">
    <property type="protein sequence ID" value="KXA98745.1"/>
    <property type="molecule type" value="Genomic_DNA"/>
</dbReference>
<comment type="caution">
    <text evidence="1">The sequence shown here is derived from an EMBL/GenBank/DDBJ whole genome shotgun (WGS) entry which is preliminary data.</text>
</comment>
<dbReference type="AlphaFoldDB" id="A0A656YX48"/>
<keyword evidence="2" id="KW-1185">Reference proteome</keyword>
<proteinExistence type="predicted"/>
<dbReference type="Pfam" id="PF13483">
    <property type="entry name" value="Lactamase_B_3"/>
    <property type="match status" value="1"/>
</dbReference>
<evidence type="ECO:0000313" key="2">
    <source>
        <dbReference type="Proteomes" id="UP000070257"/>
    </source>
</evidence>
<name>A0A656YX48_9EURY</name>
<reference evidence="1 2" key="1">
    <citation type="journal article" date="2016" name="Sci. Rep.">
        <title>Metabolic traits of an uncultured archaeal lineage -MSBL1- from brine pools of the Red Sea.</title>
        <authorList>
            <person name="Mwirichia R."/>
            <person name="Alam I."/>
            <person name="Rashid M."/>
            <person name="Vinu M."/>
            <person name="Ba-Alawi W."/>
            <person name="Anthony Kamau A."/>
            <person name="Kamanda Ngugi D."/>
            <person name="Goker M."/>
            <person name="Klenk H.P."/>
            <person name="Bajic V."/>
            <person name="Stingl U."/>
        </authorList>
    </citation>
    <scope>NUCLEOTIDE SEQUENCE [LARGE SCALE GENOMIC DNA]</scope>
    <source>
        <strain evidence="1">SCGC-AAA259J03</strain>
    </source>
</reference>
<sequence length="216" mass="24186">MVSFRWFGQACFEIKDSVTIVTDPHDGDSVGLTHPDVKGDIVTISHGHFDHASGKDIVSKEDSVFVEGSGKREVKGIKVEGFDSYHDKAQGSKRGENTIFVFELDGFEICHLGDLGHKLSNEKIDRIKPVDILLIPVGGNYTINAQEAVDVVKELEPQIIIPMHYRIKGLEVDISDEDDFIRLVKDENWEISGEEEAKIEKLPEQRKVIKLTCKAT</sequence>
<evidence type="ECO:0008006" key="3">
    <source>
        <dbReference type="Google" id="ProtNLM"/>
    </source>
</evidence>
<dbReference type="PANTHER" id="PTHR42967">
    <property type="entry name" value="METAL DEPENDENT HYDROLASE"/>
    <property type="match status" value="1"/>
</dbReference>
<dbReference type="PANTHER" id="PTHR42967:SF1">
    <property type="entry name" value="MBL FOLD METALLO-HYDROLASE"/>
    <property type="match status" value="1"/>
</dbReference>
<dbReference type="Proteomes" id="UP000070257">
    <property type="component" value="Unassembled WGS sequence"/>
</dbReference>
<organism evidence="1 2">
    <name type="scientific">candidate division MSBL1 archaeon SCGC-AAA259J03</name>
    <dbReference type="NCBI Taxonomy" id="1698269"/>
    <lineage>
        <taxon>Archaea</taxon>
        <taxon>Methanobacteriati</taxon>
        <taxon>Methanobacteriota</taxon>
        <taxon>candidate division MSBL1</taxon>
    </lineage>
</organism>
<evidence type="ECO:0000313" key="1">
    <source>
        <dbReference type="EMBL" id="KXA98745.1"/>
    </source>
</evidence>
<protein>
    <recommendedName>
        <fullName evidence="3">Zn-dependent hydrolase</fullName>
    </recommendedName>
</protein>
<accession>A0A656YX48</accession>
<dbReference type="InterPro" id="IPR036866">
    <property type="entry name" value="RibonucZ/Hydroxyglut_hydro"/>
</dbReference>
<dbReference type="SUPFAM" id="SSF56281">
    <property type="entry name" value="Metallo-hydrolase/oxidoreductase"/>
    <property type="match status" value="1"/>
</dbReference>
<dbReference type="Gene3D" id="3.60.15.10">
    <property type="entry name" value="Ribonuclease Z/Hydroxyacylglutathione hydrolase-like"/>
    <property type="match status" value="1"/>
</dbReference>